<organism evidence="3 4">
    <name type="scientific">Desulfovibrio desulfuricans</name>
    <dbReference type="NCBI Taxonomy" id="876"/>
    <lineage>
        <taxon>Bacteria</taxon>
        <taxon>Pseudomonadati</taxon>
        <taxon>Thermodesulfobacteriota</taxon>
        <taxon>Desulfovibrionia</taxon>
        <taxon>Desulfovibrionales</taxon>
        <taxon>Desulfovibrionaceae</taxon>
        <taxon>Desulfovibrio</taxon>
    </lineage>
</organism>
<evidence type="ECO:0000313" key="3">
    <source>
        <dbReference type="EMBL" id="SFW51714.1"/>
    </source>
</evidence>
<proteinExistence type="predicted"/>
<reference evidence="4" key="1">
    <citation type="submission" date="2016-11" db="EMBL/GenBank/DDBJ databases">
        <authorList>
            <person name="Jaros S."/>
            <person name="Januszkiewicz K."/>
            <person name="Wedrychowicz H."/>
        </authorList>
    </citation>
    <scope>NUCLEOTIDE SEQUENCE [LARGE SCALE GENOMIC DNA]</scope>
    <source>
        <strain evidence="4">DSM 7057</strain>
    </source>
</reference>
<keyword evidence="3" id="KW-0645">Protease</keyword>
<evidence type="ECO:0000259" key="2">
    <source>
        <dbReference type="Pfam" id="PF13539"/>
    </source>
</evidence>
<dbReference type="InterPro" id="IPR039561">
    <property type="entry name" value="Peptidase_M15C"/>
</dbReference>
<gene>
    <name evidence="3" type="ORF">SAMN02910291_01657</name>
</gene>
<dbReference type="Proteomes" id="UP000182680">
    <property type="component" value="Unassembled WGS sequence"/>
</dbReference>
<comment type="caution">
    <text evidence="3">The sequence shown here is derived from an EMBL/GenBank/DDBJ whole genome shotgun (WGS) entry which is preliminary data.</text>
</comment>
<feature type="domain" description="Peptidase M15C" evidence="2">
    <location>
        <begin position="249"/>
        <end position="315"/>
    </location>
</feature>
<dbReference type="Pfam" id="PF13539">
    <property type="entry name" value="Peptidase_M15_4"/>
    <property type="match status" value="1"/>
</dbReference>
<evidence type="ECO:0000256" key="1">
    <source>
        <dbReference type="SAM" id="SignalP"/>
    </source>
</evidence>
<dbReference type="Gene3D" id="3.30.1380.10">
    <property type="match status" value="1"/>
</dbReference>
<feature type="signal peptide" evidence="1">
    <location>
        <begin position="1"/>
        <end position="27"/>
    </location>
</feature>
<evidence type="ECO:0000313" key="4">
    <source>
        <dbReference type="Proteomes" id="UP000182680"/>
    </source>
</evidence>
<keyword evidence="3" id="KW-0121">Carboxypeptidase</keyword>
<dbReference type="InterPro" id="IPR009045">
    <property type="entry name" value="Zn_M74/Hedgehog-like"/>
</dbReference>
<dbReference type="AlphaFoldDB" id="A0AA94HT54"/>
<name>A0AA94HT54_DESDE</name>
<protein>
    <submittedName>
        <fullName evidence="3">D-alanyl-D-alanine carboxypeptidase</fullName>
    </submittedName>
</protein>
<feature type="chain" id="PRO_5041729715" evidence="1">
    <location>
        <begin position="28"/>
        <end position="351"/>
    </location>
</feature>
<dbReference type="SUPFAM" id="SSF55166">
    <property type="entry name" value="Hedgehog/DD-peptidase"/>
    <property type="match status" value="1"/>
</dbReference>
<dbReference type="RefSeq" id="WP_072311914.1">
    <property type="nucleotide sequence ID" value="NZ_FPIW01000027.1"/>
</dbReference>
<sequence length="351" mass="37957">MKCHIKKLSTFLMGCTLLLMTAADFCAATNHDLPVSDTGIMRQDGPLPASFRVPCASGPAVPLEAWPEEQLGGPSDALPEGLDDAARLDVYCLRASYPEIAGMVTDDSGLWLLVGGGRRVLYARHADSGSALSHAGSGNGEKGWAVDVRSSMADAYPLEPERPDTPYGVSPGRRRSYDLLGAIYGQNASEVGRQVRQTTLLGQPLRLSASAARALGRADARLAVAVGAEPHLKDYLKVHGGFVWRRIAGETRLSPHAYGIAVDLSPRLAPYWRWNKLRPHPMQRGYPFAIVDAMEQAGFIWGGKWHEYDIMHFEYRPEIICKARMLQAWSGQGGAGDGPAHAAGAVLFPAD</sequence>
<dbReference type="GO" id="GO:0004180">
    <property type="term" value="F:carboxypeptidase activity"/>
    <property type="evidence" value="ECO:0007669"/>
    <property type="project" value="UniProtKB-KW"/>
</dbReference>
<keyword evidence="1" id="KW-0732">Signal</keyword>
<accession>A0AA94HT54</accession>
<dbReference type="EMBL" id="FPIW01000027">
    <property type="protein sequence ID" value="SFW51714.1"/>
    <property type="molecule type" value="Genomic_DNA"/>
</dbReference>
<keyword evidence="3" id="KW-0378">Hydrolase</keyword>